<dbReference type="STRING" id="571932.SAMN05421743_12226"/>
<dbReference type="GO" id="GO:0004252">
    <property type="term" value="F:serine-type endopeptidase activity"/>
    <property type="evidence" value="ECO:0007669"/>
    <property type="project" value="UniProtKB-UniRule"/>
</dbReference>
<dbReference type="PANTHER" id="PTHR43399">
    <property type="entry name" value="SUBTILISIN-RELATED"/>
    <property type="match status" value="1"/>
</dbReference>
<name>A0A1H4H4E3_9BACI</name>
<dbReference type="EMBL" id="FNQR01000022">
    <property type="protein sequence ID" value="SEB16491.1"/>
    <property type="molecule type" value="Genomic_DNA"/>
</dbReference>
<organism evidence="8 9">
    <name type="scientific">Thalassobacillus cyri</name>
    <dbReference type="NCBI Taxonomy" id="571932"/>
    <lineage>
        <taxon>Bacteria</taxon>
        <taxon>Bacillati</taxon>
        <taxon>Bacillota</taxon>
        <taxon>Bacilli</taxon>
        <taxon>Bacillales</taxon>
        <taxon>Bacillaceae</taxon>
        <taxon>Thalassobacillus</taxon>
    </lineage>
</organism>
<feature type="domain" description="Peptidase S8/S53" evidence="7">
    <location>
        <begin position="40"/>
        <end position="289"/>
    </location>
</feature>
<proteinExistence type="inferred from homology"/>
<dbReference type="GO" id="GO:0006508">
    <property type="term" value="P:proteolysis"/>
    <property type="evidence" value="ECO:0007669"/>
    <property type="project" value="UniProtKB-KW"/>
</dbReference>
<evidence type="ECO:0000256" key="6">
    <source>
        <dbReference type="RuleBase" id="RU003355"/>
    </source>
</evidence>
<evidence type="ECO:0000256" key="4">
    <source>
        <dbReference type="ARBA" id="ARBA00022825"/>
    </source>
</evidence>
<dbReference type="OrthoDB" id="9798386at2"/>
<feature type="active site" description="Charge relay system" evidence="5">
    <location>
        <position position="86"/>
    </location>
</feature>
<dbReference type="InterPro" id="IPR036852">
    <property type="entry name" value="Peptidase_S8/S53_dom_sf"/>
</dbReference>
<evidence type="ECO:0000256" key="2">
    <source>
        <dbReference type="ARBA" id="ARBA00022670"/>
    </source>
</evidence>
<evidence type="ECO:0000313" key="8">
    <source>
        <dbReference type="EMBL" id="SEB16491.1"/>
    </source>
</evidence>
<evidence type="ECO:0000256" key="5">
    <source>
        <dbReference type="PROSITE-ProRule" id="PRU01240"/>
    </source>
</evidence>
<keyword evidence="2 5" id="KW-0645">Protease</keyword>
<dbReference type="InterPro" id="IPR034202">
    <property type="entry name" value="Subtilisin_Carlsberg-like"/>
</dbReference>
<dbReference type="CDD" id="cd07477">
    <property type="entry name" value="Peptidases_S8_Subtilisin_subset"/>
    <property type="match status" value="1"/>
</dbReference>
<dbReference type="PROSITE" id="PS00138">
    <property type="entry name" value="SUBTILASE_SER"/>
    <property type="match status" value="1"/>
</dbReference>
<dbReference type="SUPFAM" id="SSF52743">
    <property type="entry name" value="Subtilisin-like"/>
    <property type="match status" value="1"/>
</dbReference>
<dbReference type="AlphaFoldDB" id="A0A1H4H4E3"/>
<evidence type="ECO:0000256" key="3">
    <source>
        <dbReference type="ARBA" id="ARBA00022801"/>
    </source>
</evidence>
<dbReference type="InterPro" id="IPR000209">
    <property type="entry name" value="Peptidase_S8/S53_dom"/>
</dbReference>
<comment type="similarity">
    <text evidence="1 5 6">Belongs to the peptidase S8 family.</text>
</comment>
<dbReference type="Proteomes" id="UP000198584">
    <property type="component" value="Unassembled WGS sequence"/>
</dbReference>
<dbReference type="PANTHER" id="PTHR43399:SF4">
    <property type="entry name" value="CELL WALL-ASSOCIATED PROTEASE"/>
    <property type="match status" value="1"/>
</dbReference>
<dbReference type="InterPro" id="IPR015500">
    <property type="entry name" value="Peptidase_S8_subtilisin-rel"/>
</dbReference>
<dbReference type="InterPro" id="IPR023828">
    <property type="entry name" value="Peptidase_S8_Ser-AS"/>
</dbReference>
<keyword evidence="3 5" id="KW-0378">Hydrolase</keyword>
<dbReference type="PROSITE" id="PS00136">
    <property type="entry name" value="SUBTILASE_ASP"/>
    <property type="match status" value="1"/>
</dbReference>
<dbReference type="PROSITE" id="PS00137">
    <property type="entry name" value="SUBTILASE_HIS"/>
    <property type="match status" value="1"/>
</dbReference>
<evidence type="ECO:0000256" key="1">
    <source>
        <dbReference type="ARBA" id="ARBA00011073"/>
    </source>
</evidence>
<protein>
    <submittedName>
        <fullName evidence="8">Major intracellular serine protease</fullName>
    </submittedName>
</protein>
<gene>
    <name evidence="8" type="ORF">SAMN05421743_12226</name>
</gene>
<dbReference type="InterPro" id="IPR051048">
    <property type="entry name" value="Peptidase_S8/S53_subtilisin"/>
</dbReference>
<evidence type="ECO:0000313" key="9">
    <source>
        <dbReference type="Proteomes" id="UP000198584"/>
    </source>
</evidence>
<reference evidence="8 9" key="1">
    <citation type="submission" date="2016-10" db="EMBL/GenBank/DDBJ databases">
        <authorList>
            <person name="de Groot N.N."/>
        </authorList>
    </citation>
    <scope>NUCLEOTIDE SEQUENCE [LARGE SCALE GENOMIC DNA]</scope>
    <source>
        <strain evidence="8 9">CCM7597</strain>
    </source>
</reference>
<dbReference type="Pfam" id="PF00082">
    <property type="entry name" value="Peptidase_S8"/>
    <property type="match status" value="1"/>
</dbReference>
<dbReference type="PRINTS" id="PR00723">
    <property type="entry name" value="SUBTILISIN"/>
</dbReference>
<evidence type="ECO:0000259" key="7">
    <source>
        <dbReference type="Pfam" id="PF00082"/>
    </source>
</evidence>
<sequence length="338" mass="36677">MDELKLIPFQVEEILPMSSNVPEGVEMIEAPLLWEQANQGKGNVVAVIDTGCQPDHPELKDRIIGGRNFTTDYDGDEDNFSDNNGHGTHVAGTIAATENGTGVVGVAPQSDLLILKVLTGSGRGRMDWIIDAIEYATNWEGSNGERVRVMSMSLGGPSDIPDLHEAIKQAVNKDIAVVCAAGNAGDGREDTDEFGYPGAYNEVIQVGAINFERKLADFTNTNNEIDLVAPGVNILSTYLNGEYARLSGTSMATPHVSGALALLINLSESQFKRKLTEAELYAQLIKRTMPLGYTKQAEGNGLVRLGLIDKINDILSVYTNNWEEKIARNEVKIKSMQP</sequence>
<dbReference type="Gene3D" id="3.40.50.200">
    <property type="entry name" value="Peptidase S8/S53 domain"/>
    <property type="match status" value="1"/>
</dbReference>
<dbReference type="RefSeq" id="WP_093046544.1">
    <property type="nucleotide sequence ID" value="NZ_FNQR01000022.1"/>
</dbReference>
<feature type="active site" description="Charge relay system" evidence="5">
    <location>
        <position position="49"/>
    </location>
</feature>
<accession>A0A1H4H4E3</accession>
<dbReference type="InterPro" id="IPR022398">
    <property type="entry name" value="Peptidase_S8_His-AS"/>
</dbReference>
<keyword evidence="9" id="KW-1185">Reference proteome</keyword>
<feature type="active site" description="Charge relay system" evidence="5">
    <location>
        <position position="250"/>
    </location>
</feature>
<keyword evidence="4 5" id="KW-0720">Serine protease</keyword>
<dbReference type="PROSITE" id="PS51892">
    <property type="entry name" value="SUBTILASE"/>
    <property type="match status" value="1"/>
</dbReference>
<dbReference type="InterPro" id="IPR023827">
    <property type="entry name" value="Peptidase_S8_Asp-AS"/>
</dbReference>